<evidence type="ECO:0000313" key="3">
    <source>
        <dbReference type="Proteomes" id="UP000077824"/>
    </source>
</evidence>
<reference evidence="2 3" key="1">
    <citation type="submission" date="2016-04" db="EMBL/GenBank/DDBJ databases">
        <title>Complete Genome Sequence of Chryseobacterium sp. IHBB 10212.</title>
        <authorList>
            <person name="Pal M."/>
            <person name="Swarnkar M.K."/>
            <person name="Kaushal K."/>
            <person name="Chhibber S."/>
            <person name="Singh A.K."/>
            <person name="Gulati A."/>
        </authorList>
    </citation>
    <scope>NUCLEOTIDE SEQUENCE [LARGE SCALE GENOMIC DNA]</scope>
    <source>
        <strain evidence="2 3">IHBB 10212</strain>
    </source>
</reference>
<organism evidence="2 3">
    <name type="scientific">Chryseobacterium glaciei</name>
    <dbReference type="NCBI Taxonomy" id="1685010"/>
    <lineage>
        <taxon>Bacteria</taxon>
        <taxon>Pseudomonadati</taxon>
        <taxon>Bacteroidota</taxon>
        <taxon>Flavobacteriia</taxon>
        <taxon>Flavobacteriales</taxon>
        <taxon>Weeksellaceae</taxon>
        <taxon>Chryseobacterium group</taxon>
        <taxon>Chryseobacterium</taxon>
    </lineage>
</organism>
<sequence>MIKKSLVIFILCISLFSCKKEVSKTSEIKQENDSIAKVETKGDLYKPIDTACSSQNKTEDYIAALQWYQTKTEKEIAKNSPEQNDKLYEDYVKIRNKYIGCLSNTLGDILEKYVNYYDSESESYKFPENIKKLTAEFKKGGLEFREVGEGYTEIWSKPDHYYSVFKNKVTPDYEAYISQTAKENEGNYAADAGLMITWKELGDRLIFWENFINKYPKSPLISRVKEDYNNYLYDYLFGMDNTPTYENSDGKLYDENKAEFNRMIKKYPNSYIAKKAQELLNLFDSKTPTEQIREKINIERKY</sequence>
<proteinExistence type="predicted"/>
<dbReference type="AlphaFoldDB" id="A0A172XZL7"/>
<protein>
    <recommendedName>
        <fullName evidence="4">Lipoprotein</fullName>
    </recommendedName>
</protein>
<feature type="signal peptide" evidence="1">
    <location>
        <begin position="1"/>
        <end position="19"/>
    </location>
</feature>
<evidence type="ECO:0000313" key="2">
    <source>
        <dbReference type="EMBL" id="ANF52458.1"/>
    </source>
</evidence>
<keyword evidence="1" id="KW-0732">Signal</keyword>
<dbReference type="Proteomes" id="UP000077824">
    <property type="component" value="Chromosome"/>
</dbReference>
<feature type="chain" id="PRO_5008004037" description="Lipoprotein" evidence="1">
    <location>
        <begin position="20"/>
        <end position="302"/>
    </location>
</feature>
<dbReference type="PROSITE" id="PS51257">
    <property type="entry name" value="PROKAR_LIPOPROTEIN"/>
    <property type="match status" value="1"/>
</dbReference>
<evidence type="ECO:0008006" key="4">
    <source>
        <dbReference type="Google" id="ProtNLM"/>
    </source>
</evidence>
<dbReference type="KEGG" id="chh:A0O34_18890"/>
<accession>A0A172XZL7</accession>
<gene>
    <name evidence="2" type="ORF">A0O34_18890</name>
</gene>
<dbReference type="EMBL" id="CP015199">
    <property type="protein sequence ID" value="ANF52458.1"/>
    <property type="molecule type" value="Genomic_DNA"/>
</dbReference>
<dbReference type="STRING" id="1685010.A0O34_18890"/>
<keyword evidence="3" id="KW-1185">Reference proteome</keyword>
<evidence type="ECO:0000256" key="1">
    <source>
        <dbReference type="SAM" id="SignalP"/>
    </source>
</evidence>
<name>A0A172XZL7_9FLAO</name>